<sequence>MEDNVFRKEFSLPWLVSSPNGCTVGVFGRNKVTLAYVDEGEWKLTNEVNLHGVITAAAVADSGKCVVGTDQKSAMTIQRQGNTLLQVASCELEAKVFGAAIMEVDDRCDVYIMEKNDVLKVPFANVGQQAPEHILGHFGLMTRVLPLPRARKILTADRDEKIRCSELDRPFIVNRYYFGHTDAVEFAYSTADEKELVTVGAEGKLIAWNIEEGTLLCSASLYNGESGAGGRTDACAARCIGSDGLLIAVAQEGGSVLEVWLCEKGRLVLSSRHNLGVDDISGIAFLSNSKLLLTTKSNLLRSLSIEKEAQSCTAPPPQPFDRDEIF</sequence>
<dbReference type="InterPro" id="IPR036322">
    <property type="entry name" value="WD40_repeat_dom_sf"/>
</dbReference>
<dbReference type="GO" id="GO:0005634">
    <property type="term" value="C:nucleus"/>
    <property type="evidence" value="ECO:0007669"/>
    <property type="project" value="UniProtKB-SubCell"/>
</dbReference>
<dbReference type="InterPro" id="IPR028884">
    <property type="entry name" value="Trm82"/>
</dbReference>
<keyword evidence="4" id="KW-0677">Repeat</keyword>
<keyword evidence="2" id="KW-0853">WD repeat</keyword>
<name>A0A7S3D6A7_9EUKA</name>
<dbReference type="GO" id="GO:0036265">
    <property type="term" value="P:RNA (guanine-N7)-methylation"/>
    <property type="evidence" value="ECO:0007669"/>
    <property type="project" value="InterPro"/>
</dbReference>
<dbReference type="EMBL" id="HBIB01012884">
    <property type="protein sequence ID" value="CAE0246290.1"/>
    <property type="molecule type" value="Transcribed_RNA"/>
</dbReference>
<dbReference type="SUPFAM" id="SSF50978">
    <property type="entry name" value="WD40 repeat-like"/>
    <property type="match status" value="1"/>
</dbReference>
<protein>
    <submittedName>
        <fullName evidence="6">Uncharacterized protein</fullName>
    </submittedName>
</protein>
<organism evidence="6">
    <name type="scientific">Palpitomonas bilix</name>
    <dbReference type="NCBI Taxonomy" id="652834"/>
    <lineage>
        <taxon>Eukaryota</taxon>
        <taxon>Eukaryota incertae sedis</taxon>
    </lineage>
</organism>
<keyword evidence="5" id="KW-0539">Nucleus</keyword>
<comment type="subcellular location">
    <subcellularLocation>
        <location evidence="1">Nucleus</location>
    </subcellularLocation>
</comment>
<evidence type="ECO:0000256" key="3">
    <source>
        <dbReference type="ARBA" id="ARBA00022694"/>
    </source>
</evidence>
<evidence type="ECO:0000256" key="5">
    <source>
        <dbReference type="ARBA" id="ARBA00023242"/>
    </source>
</evidence>
<dbReference type="GO" id="GO:0006400">
    <property type="term" value="P:tRNA modification"/>
    <property type="evidence" value="ECO:0007669"/>
    <property type="project" value="TreeGrafter"/>
</dbReference>
<evidence type="ECO:0000256" key="4">
    <source>
        <dbReference type="ARBA" id="ARBA00022737"/>
    </source>
</evidence>
<dbReference type="Gene3D" id="2.130.10.10">
    <property type="entry name" value="YVTN repeat-like/Quinoprotein amine dehydrogenase"/>
    <property type="match status" value="1"/>
</dbReference>
<gene>
    <name evidence="6" type="ORF">PBIL07802_LOCUS8473</name>
</gene>
<accession>A0A7S3D6A7</accession>
<reference evidence="6" key="1">
    <citation type="submission" date="2021-01" db="EMBL/GenBank/DDBJ databases">
        <authorList>
            <person name="Corre E."/>
            <person name="Pelletier E."/>
            <person name="Niang G."/>
            <person name="Scheremetjew M."/>
            <person name="Finn R."/>
            <person name="Kale V."/>
            <person name="Holt S."/>
            <person name="Cochrane G."/>
            <person name="Meng A."/>
            <person name="Brown T."/>
            <person name="Cohen L."/>
        </authorList>
    </citation>
    <scope>NUCLEOTIDE SEQUENCE</scope>
    <source>
        <strain evidence="6">NIES-2562</strain>
    </source>
</reference>
<evidence type="ECO:0000256" key="1">
    <source>
        <dbReference type="ARBA" id="ARBA00004123"/>
    </source>
</evidence>
<dbReference type="PANTHER" id="PTHR16288">
    <property type="entry name" value="WD40 REPEAT PROTEIN 4"/>
    <property type="match status" value="1"/>
</dbReference>
<proteinExistence type="predicted"/>
<dbReference type="PANTHER" id="PTHR16288:SF0">
    <property type="entry name" value="TRNA (GUANINE-N(7)-)-METHYLTRANSFERASE NON-CATALYTIC SUBUNIT WDR4"/>
    <property type="match status" value="1"/>
</dbReference>
<dbReference type="AlphaFoldDB" id="A0A7S3D6A7"/>
<dbReference type="InterPro" id="IPR015943">
    <property type="entry name" value="WD40/YVTN_repeat-like_dom_sf"/>
</dbReference>
<keyword evidence="3" id="KW-0819">tRNA processing</keyword>
<dbReference type="GO" id="GO:0005829">
    <property type="term" value="C:cytosol"/>
    <property type="evidence" value="ECO:0007669"/>
    <property type="project" value="TreeGrafter"/>
</dbReference>
<dbReference type="GO" id="GO:0043527">
    <property type="term" value="C:tRNA methyltransferase complex"/>
    <property type="evidence" value="ECO:0007669"/>
    <property type="project" value="TreeGrafter"/>
</dbReference>
<evidence type="ECO:0000313" key="6">
    <source>
        <dbReference type="EMBL" id="CAE0246290.1"/>
    </source>
</evidence>
<evidence type="ECO:0000256" key="2">
    <source>
        <dbReference type="ARBA" id="ARBA00022574"/>
    </source>
</evidence>